<keyword evidence="5 7" id="KW-1133">Transmembrane helix</keyword>
<evidence type="ECO:0000256" key="5">
    <source>
        <dbReference type="ARBA" id="ARBA00022989"/>
    </source>
</evidence>
<comment type="subcellular location">
    <subcellularLocation>
        <location evidence="1">Cell membrane</location>
        <topology evidence="1">Multi-pass membrane protein</topology>
    </subcellularLocation>
</comment>
<evidence type="ECO:0000313" key="9">
    <source>
        <dbReference type="EMBL" id="HIX59836.1"/>
    </source>
</evidence>
<evidence type="ECO:0000256" key="4">
    <source>
        <dbReference type="ARBA" id="ARBA00022692"/>
    </source>
</evidence>
<dbReference type="PANTHER" id="PTHR23513">
    <property type="entry name" value="INTEGRAL MEMBRANE EFFLUX PROTEIN-RELATED"/>
    <property type="match status" value="1"/>
</dbReference>
<dbReference type="InterPro" id="IPR011701">
    <property type="entry name" value="MFS"/>
</dbReference>
<keyword evidence="3" id="KW-1003">Cell membrane</keyword>
<evidence type="ECO:0000256" key="7">
    <source>
        <dbReference type="SAM" id="Phobius"/>
    </source>
</evidence>
<dbReference type="Gene3D" id="1.20.1250.20">
    <property type="entry name" value="MFS general substrate transporter like domains"/>
    <property type="match status" value="1"/>
</dbReference>
<dbReference type="PANTHER" id="PTHR23513:SF6">
    <property type="entry name" value="MAJOR FACILITATOR SUPERFAMILY ASSOCIATED DOMAIN-CONTAINING PROTEIN"/>
    <property type="match status" value="1"/>
</dbReference>
<feature type="transmembrane region" description="Helical" evidence="7">
    <location>
        <begin position="12"/>
        <end position="37"/>
    </location>
</feature>
<feature type="transmembrane region" description="Helical" evidence="7">
    <location>
        <begin position="378"/>
        <end position="398"/>
    </location>
</feature>
<keyword evidence="4 7" id="KW-0812">Transmembrane</keyword>
<feature type="transmembrane region" description="Helical" evidence="7">
    <location>
        <begin position="145"/>
        <end position="165"/>
    </location>
</feature>
<dbReference type="PROSITE" id="PS50850">
    <property type="entry name" value="MFS"/>
    <property type="match status" value="1"/>
</dbReference>
<dbReference type="Pfam" id="PF07690">
    <property type="entry name" value="MFS_1"/>
    <property type="match status" value="1"/>
</dbReference>
<evidence type="ECO:0000256" key="2">
    <source>
        <dbReference type="ARBA" id="ARBA00022448"/>
    </source>
</evidence>
<feature type="transmembrane region" description="Helical" evidence="7">
    <location>
        <begin position="220"/>
        <end position="241"/>
    </location>
</feature>
<feature type="transmembrane region" description="Helical" evidence="7">
    <location>
        <begin position="253"/>
        <end position="274"/>
    </location>
</feature>
<dbReference type="InterPro" id="IPR020846">
    <property type="entry name" value="MFS_dom"/>
</dbReference>
<evidence type="ECO:0000313" key="10">
    <source>
        <dbReference type="Proteomes" id="UP000886817"/>
    </source>
</evidence>
<feature type="transmembrane region" description="Helical" evidence="7">
    <location>
        <begin position="348"/>
        <end position="366"/>
    </location>
</feature>
<dbReference type="SUPFAM" id="SSF103473">
    <property type="entry name" value="MFS general substrate transporter"/>
    <property type="match status" value="1"/>
</dbReference>
<organism evidence="9 10">
    <name type="scientific">Candidatus Blautia gallistercoris</name>
    <dbReference type="NCBI Taxonomy" id="2838490"/>
    <lineage>
        <taxon>Bacteria</taxon>
        <taxon>Bacillati</taxon>
        <taxon>Bacillota</taxon>
        <taxon>Clostridia</taxon>
        <taxon>Lachnospirales</taxon>
        <taxon>Lachnospiraceae</taxon>
        <taxon>Blautia</taxon>
    </lineage>
</organism>
<feature type="domain" description="Major facilitator superfamily (MFS) profile" evidence="8">
    <location>
        <begin position="10"/>
        <end position="401"/>
    </location>
</feature>
<dbReference type="CDD" id="cd06173">
    <property type="entry name" value="MFS_MefA_like"/>
    <property type="match status" value="1"/>
</dbReference>
<evidence type="ECO:0000259" key="8">
    <source>
        <dbReference type="PROSITE" id="PS50850"/>
    </source>
</evidence>
<proteinExistence type="predicted"/>
<dbReference type="EMBL" id="DXEX01000191">
    <property type="protein sequence ID" value="HIX59836.1"/>
    <property type="molecule type" value="Genomic_DNA"/>
</dbReference>
<feature type="transmembrane region" description="Helical" evidence="7">
    <location>
        <begin position="286"/>
        <end position="305"/>
    </location>
</feature>
<reference evidence="9" key="2">
    <citation type="submission" date="2021-04" db="EMBL/GenBank/DDBJ databases">
        <authorList>
            <person name="Gilroy R."/>
        </authorList>
    </citation>
    <scope>NUCLEOTIDE SEQUENCE</scope>
    <source>
        <strain evidence="9">ChiSjej1B19-8411</strain>
    </source>
</reference>
<keyword evidence="6 7" id="KW-0472">Membrane</keyword>
<dbReference type="InterPro" id="IPR036259">
    <property type="entry name" value="MFS_trans_sf"/>
</dbReference>
<sequence length="413" mass="44997">MCETEKWRSKFLIIALGQAISLLGSYGVQFALIWWLAEKTSSPLMLGISGLVAYLPMTIFSPIAGVAADRFNRKFICIFSDMTMGAVAAIYAVLLFFFDLPVWTVFIMLCVRGIGSTFQQPAIQSIIPQLVPADQLVKTNGWMQLMNAGSFFLGPVIGASLYAVFPMSVVLLSDVAGAVFASAALAIVKIPRLEKKETREETMTGQIREGLEVFRQDKKLFYLVMAEAGCMFFYAPLSSFYPLITSDYFGLSAMYGSIVEIAFAGGMMLASLLFSSVLKIENKIKVSFLGLLGMGVVTAVCGMIPPVYAGWFVFAAACVFLGASGNVHTIPLTAYIQETVTAEKMGRAFSVLTLISSVTMPVGLLISSPIAERVGVNVWFFLSGIGMIFLTVLILLGFQIQCRRGEKRIDPEI</sequence>
<name>A0A9D1WIK8_9FIRM</name>
<dbReference type="GO" id="GO:0005886">
    <property type="term" value="C:plasma membrane"/>
    <property type="evidence" value="ECO:0007669"/>
    <property type="project" value="UniProtKB-SubCell"/>
</dbReference>
<comment type="caution">
    <text evidence="9">The sequence shown here is derived from an EMBL/GenBank/DDBJ whole genome shotgun (WGS) entry which is preliminary data.</text>
</comment>
<evidence type="ECO:0000256" key="3">
    <source>
        <dbReference type="ARBA" id="ARBA00022475"/>
    </source>
</evidence>
<feature type="transmembrane region" description="Helical" evidence="7">
    <location>
        <begin position="311"/>
        <end position="336"/>
    </location>
</feature>
<keyword evidence="2" id="KW-0813">Transport</keyword>
<reference evidence="9" key="1">
    <citation type="journal article" date="2021" name="PeerJ">
        <title>Extensive microbial diversity within the chicken gut microbiome revealed by metagenomics and culture.</title>
        <authorList>
            <person name="Gilroy R."/>
            <person name="Ravi A."/>
            <person name="Getino M."/>
            <person name="Pursley I."/>
            <person name="Horton D.L."/>
            <person name="Alikhan N.F."/>
            <person name="Baker D."/>
            <person name="Gharbi K."/>
            <person name="Hall N."/>
            <person name="Watson M."/>
            <person name="Adriaenssens E.M."/>
            <person name="Foster-Nyarko E."/>
            <person name="Jarju S."/>
            <person name="Secka A."/>
            <person name="Antonio M."/>
            <person name="Oren A."/>
            <person name="Chaudhuri R.R."/>
            <person name="La Ragione R."/>
            <person name="Hildebrand F."/>
            <person name="Pallen M.J."/>
        </authorList>
    </citation>
    <scope>NUCLEOTIDE SEQUENCE</scope>
    <source>
        <strain evidence="9">ChiSjej1B19-8411</strain>
    </source>
</reference>
<evidence type="ECO:0000256" key="6">
    <source>
        <dbReference type="ARBA" id="ARBA00023136"/>
    </source>
</evidence>
<protein>
    <submittedName>
        <fullName evidence="9">MFS transporter</fullName>
    </submittedName>
</protein>
<evidence type="ECO:0000256" key="1">
    <source>
        <dbReference type="ARBA" id="ARBA00004651"/>
    </source>
</evidence>
<feature type="transmembrane region" description="Helical" evidence="7">
    <location>
        <begin position="43"/>
        <end position="68"/>
    </location>
</feature>
<dbReference type="Proteomes" id="UP000886817">
    <property type="component" value="Unassembled WGS sequence"/>
</dbReference>
<gene>
    <name evidence="9" type="ORF">IAA45_09000</name>
</gene>
<dbReference type="AlphaFoldDB" id="A0A9D1WIK8"/>
<accession>A0A9D1WIK8</accession>
<dbReference type="GO" id="GO:0022857">
    <property type="term" value="F:transmembrane transporter activity"/>
    <property type="evidence" value="ECO:0007669"/>
    <property type="project" value="InterPro"/>
</dbReference>